<gene>
    <name evidence="1" type="ORF">RHGRI_019913</name>
</gene>
<comment type="caution">
    <text evidence="1">The sequence shown here is derived from an EMBL/GenBank/DDBJ whole genome shotgun (WGS) entry which is preliminary data.</text>
</comment>
<accession>A0AAV6JHB1</accession>
<dbReference type="EMBL" id="JACTNZ010000007">
    <property type="protein sequence ID" value="KAG5539523.1"/>
    <property type="molecule type" value="Genomic_DNA"/>
</dbReference>
<dbReference type="Proteomes" id="UP000823749">
    <property type="component" value="Chromosome 7"/>
</dbReference>
<protein>
    <recommendedName>
        <fullName evidence="3">Secreted protein</fullName>
    </recommendedName>
</protein>
<evidence type="ECO:0000313" key="1">
    <source>
        <dbReference type="EMBL" id="KAG5539523.1"/>
    </source>
</evidence>
<organism evidence="1 2">
    <name type="scientific">Rhododendron griersonianum</name>
    <dbReference type="NCBI Taxonomy" id="479676"/>
    <lineage>
        <taxon>Eukaryota</taxon>
        <taxon>Viridiplantae</taxon>
        <taxon>Streptophyta</taxon>
        <taxon>Embryophyta</taxon>
        <taxon>Tracheophyta</taxon>
        <taxon>Spermatophyta</taxon>
        <taxon>Magnoliopsida</taxon>
        <taxon>eudicotyledons</taxon>
        <taxon>Gunneridae</taxon>
        <taxon>Pentapetalae</taxon>
        <taxon>asterids</taxon>
        <taxon>Ericales</taxon>
        <taxon>Ericaceae</taxon>
        <taxon>Ericoideae</taxon>
        <taxon>Rhodoreae</taxon>
        <taxon>Rhododendron</taxon>
    </lineage>
</organism>
<proteinExistence type="predicted"/>
<evidence type="ECO:0000313" key="2">
    <source>
        <dbReference type="Proteomes" id="UP000823749"/>
    </source>
</evidence>
<keyword evidence="2" id="KW-1185">Reference proteome</keyword>
<reference evidence="1" key="1">
    <citation type="submission" date="2020-08" db="EMBL/GenBank/DDBJ databases">
        <title>Plant Genome Project.</title>
        <authorList>
            <person name="Zhang R.-G."/>
        </authorList>
    </citation>
    <scope>NUCLEOTIDE SEQUENCE</scope>
    <source>
        <strain evidence="1">WSP0</strain>
        <tissue evidence="1">Leaf</tissue>
    </source>
</reference>
<name>A0AAV6JHB1_9ERIC</name>
<evidence type="ECO:0008006" key="3">
    <source>
        <dbReference type="Google" id="ProtNLM"/>
    </source>
</evidence>
<dbReference type="AlphaFoldDB" id="A0AAV6JHB1"/>
<sequence length="262" mass="29036">MVIVLILQTLPIPTLIILRTHNKTVVIVILIKIHQRLRIKPLVEPTVVKPHHVVIILLLLPTIVERVQIRPVVDLPPVVEPVEVRLVLLKRTRRGHRTKPVIKPVEIRLVLFENRTGRVKTRLVLLKNRRGVHQVAVVEPVEIGLVLLEKRRRVGRAAVEFAADPGVEIPPLLGGFLRRRVQVGAPQRVEVGFVDELRVGRRVEVAADADVEVAALLGALVVVAAPYGVVEGEVGQAEVVGVYPELVAEFPEGLLLVVLHIC</sequence>